<dbReference type="AlphaFoldDB" id="A0A4R6ZSG7"/>
<comment type="caution">
    <text evidence="1">The sequence shown here is derived from an EMBL/GenBank/DDBJ whole genome shotgun (WGS) entry which is preliminary data.</text>
</comment>
<reference evidence="1 2" key="1">
    <citation type="submission" date="2019-03" db="EMBL/GenBank/DDBJ databases">
        <title>Genomic Encyclopedia of Type Strains, Phase III (KMG-III): the genomes of soil and plant-associated and newly described type strains.</title>
        <authorList>
            <person name="Whitman W."/>
        </authorList>
    </citation>
    <scope>NUCLEOTIDE SEQUENCE [LARGE SCALE GENOMIC DNA]</scope>
    <source>
        <strain evidence="1 2">CECT 7972</strain>
    </source>
</reference>
<proteinExistence type="predicted"/>
<organism evidence="1 2">
    <name type="scientific">Listeria rocourtiae</name>
    <dbReference type="NCBI Taxonomy" id="647910"/>
    <lineage>
        <taxon>Bacteria</taxon>
        <taxon>Bacillati</taxon>
        <taxon>Bacillota</taxon>
        <taxon>Bacilli</taxon>
        <taxon>Bacillales</taxon>
        <taxon>Listeriaceae</taxon>
        <taxon>Listeria</taxon>
    </lineage>
</organism>
<gene>
    <name evidence="1" type="ORF">DFP96_101593</name>
</gene>
<name>A0A4R6ZSG7_9LIST</name>
<sequence length="33" mass="3699">MLVVFTVFTVIPAQFDSFESATKEFFTSVIVVV</sequence>
<protein>
    <submittedName>
        <fullName evidence="1">Uncharacterized protein</fullName>
    </submittedName>
</protein>
<keyword evidence="2" id="KW-1185">Reference proteome</keyword>
<accession>A0A4R6ZSG7</accession>
<evidence type="ECO:0000313" key="1">
    <source>
        <dbReference type="EMBL" id="TDR55650.1"/>
    </source>
</evidence>
<evidence type="ECO:0000313" key="2">
    <source>
        <dbReference type="Proteomes" id="UP000295558"/>
    </source>
</evidence>
<dbReference type="EMBL" id="SNZK01000001">
    <property type="protein sequence ID" value="TDR55650.1"/>
    <property type="molecule type" value="Genomic_DNA"/>
</dbReference>
<dbReference type="Proteomes" id="UP000295558">
    <property type="component" value="Unassembled WGS sequence"/>
</dbReference>